<keyword evidence="4 7" id="KW-0862">Zinc</keyword>
<keyword evidence="3 7" id="KW-0863">Zinc-finger</keyword>
<dbReference type="CDD" id="cd01025">
    <property type="entry name" value="TOPRIM_recR"/>
    <property type="match status" value="1"/>
</dbReference>
<dbReference type="PANTHER" id="PTHR30446">
    <property type="entry name" value="RECOMBINATION PROTEIN RECR"/>
    <property type="match status" value="1"/>
</dbReference>
<dbReference type="Proteomes" id="UP000230405">
    <property type="component" value="Unassembled WGS sequence"/>
</dbReference>
<evidence type="ECO:0000313" key="10">
    <source>
        <dbReference type="Proteomes" id="UP000230405"/>
    </source>
</evidence>
<keyword evidence="5 7" id="KW-0233">DNA recombination</keyword>
<proteinExistence type="inferred from homology"/>
<dbReference type="Pfam" id="PF21175">
    <property type="entry name" value="RecR_C"/>
    <property type="match status" value="1"/>
</dbReference>
<organism evidence="9 10">
    <name type="scientific">Candidatus Komeilibacteria bacterium CG_4_10_14_0_2_um_filter_37_10</name>
    <dbReference type="NCBI Taxonomy" id="1974470"/>
    <lineage>
        <taxon>Bacteria</taxon>
        <taxon>Candidatus Komeiliibacteriota</taxon>
    </lineage>
</organism>
<evidence type="ECO:0000256" key="7">
    <source>
        <dbReference type="HAMAP-Rule" id="MF_00017"/>
    </source>
</evidence>
<accession>A0A2M7VGF6</accession>
<dbReference type="GO" id="GO:0008270">
    <property type="term" value="F:zinc ion binding"/>
    <property type="evidence" value="ECO:0007669"/>
    <property type="project" value="UniProtKB-KW"/>
</dbReference>
<comment type="function">
    <text evidence="7">May play a role in DNA repair. It seems to be involved in an RecBC-independent recombinational process of DNA repair. It may act with RecF and RecO.</text>
</comment>
<gene>
    <name evidence="7" type="primary">recR</name>
    <name evidence="9" type="ORF">COX77_01160</name>
</gene>
<dbReference type="SUPFAM" id="SSF111304">
    <property type="entry name" value="Recombination protein RecR"/>
    <property type="match status" value="1"/>
</dbReference>
<dbReference type="Gene3D" id="3.40.1360.10">
    <property type="match status" value="1"/>
</dbReference>
<keyword evidence="1 7" id="KW-0479">Metal-binding</keyword>
<dbReference type="GO" id="GO:0006281">
    <property type="term" value="P:DNA repair"/>
    <property type="evidence" value="ECO:0007669"/>
    <property type="project" value="UniProtKB-UniRule"/>
</dbReference>
<comment type="similarity">
    <text evidence="7">Belongs to the RecR family.</text>
</comment>
<evidence type="ECO:0000259" key="8">
    <source>
        <dbReference type="PROSITE" id="PS50880"/>
    </source>
</evidence>
<dbReference type="AlphaFoldDB" id="A0A2M7VGF6"/>
<dbReference type="GO" id="GO:0006310">
    <property type="term" value="P:DNA recombination"/>
    <property type="evidence" value="ECO:0007669"/>
    <property type="project" value="UniProtKB-UniRule"/>
</dbReference>
<dbReference type="NCBIfam" id="TIGR00615">
    <property type="entry name" value="recR"/>
    <property type="match status" value="1"/>
</dbReference>
<keyword evidence="6 7" id="KW-0234">DNA repair</keyword>
<evidence type="ECO:0000256" key="5">
    <source>
        <dbReference type="ARBA" id="ARBA00023172"/>
    </source>
</evidence>
<comment type="caution">
    <text evidence="9">The sequence shown here is derived from an EMBL/GenBank/DDBJ whole genome shotgun (WGS) entry which is preliminary data.</text>
</comment>
<sequence length="199" mass="22336">MRHLPKAIRQLIGQFEKLPGLGPKTSEKLVYSLLSRPKEDLETFAQTLVQAKEQIIVCPLCFNYADSIPCSICQDPNREKDILCVVAGSQDVQAIEKTDQYHGLYHVLQGHIDPNEGRQLGQLRVKELQERIKKNSVKEIILALNNDLLGETTSLYLVNLLKNSPPKISRLAKGLPSGSEIEYADDVTLGYALKDRKEI</sequence>
<dbReference type="EMBL" id="PFPO01000021">
    <property type="protein sequence ID" value="PIZ99578.1"/>
    <property type="molecule type" value="Genomic_DNA"/>
</dbReference>
<name>A0A2M7VGF6_9BACT</name>
<dbReference type="InterPro" id="IPR006171">
    <property type="entry name" value="TOPRIM_dom"/>
</dbReference>
<dbReference type="InterPro" id="IPR000093">
    <property type="entry name" value="DNA_Rcmb_RecR"/>
</dbReference>
<evidence type="ECO:0000256" key="4">
    <source>
        <dbReference type="ARBA" id="ARBA00022833"/>
    </source>
</evidence>
<evidence type="ECO:0000256" key="1">
    <source>
        <dbReference type="ARBA" id="ARBA00022723"/>
    </source>
</evidence>
<keyword evidence="2 7" id="KW-0227">DNA damage</keyword>
<dbReference type="Pfam" id="PF21176">
    <property type="entry name" value="RecR_HhH"/>
    <property type="match status" value="1"/>
</dbReference>
<evidence type="ECO:0000313" key="9">
    <source>
        <dbReference type="EMBL" id="PIZ99578.1"/>
    </source>
</evidence>
<dbReference type="PANTHER" id="PTHR30446:SF0">
    <property type="entry name" value="RECOMBINATION PROTEIN RECR"/>
    <property type="match status" value="1"/>
</dbReference>
<dbReference type="Pfam" id="PF13662">
    <property type="entry name" value="Toprim_4"/>
    <property type="match status" value="1"/>
</dbReference>
<protein>
    <recommendedName>
        <fullName evidence="7">Recombination protein RecR</fullName>
    </recommendedName>
</protein>
<dbReference type="InterPro" id="IPR023627">
    <property type="entry name" value="Rcmb_RecR"/>
</dbReference>
<dbReference type="Gene3D" id="1.10.8.420">
    <property type="entry name" value="RecR Domain 1"/>
    <property type="match status" value="1"/>
</dbReference>
<feature type="domain" description="Toprim" evidence="8">
    <location>
        <begin position="81"/>
        <end position="176"/>
    </location>
</feature>
<dbReference type="PROSITE" id="PS50880">
    <property type="entry name" value="TOPRIM"/>
    <property type="match status" value="1"/>
</dbReference>
<feature type="zinc finger region" description="C4-type" evidence="7">
    <location>
        <begin position="58"/>
        <end position="73"/>
    </location>
</feature>
<dbReference type="HAMAP" id="MF_00017">
    <property type="entry name" value="RecR"/>
    <property type="match status" value="1"/>
</dbReference>
<dbReference type="InterPro" id="IPR034137">
    <property type="entry name" value="TOPRIM_RecR"/>
</dbReference>
<evidence type="ECO:0000256" key="6">
    <source>
        <dbReference type="ARBA" id="ARBA00023204"/>
    </source>
</evidence>
<dbReference type="GO" id="GO:0003677">
    <property type="term" value="F:DNA binding"/>
    <property type="evidence" value="ECO:0007669"/>
    <property type="project" value="UniProtKB-UniRule"/>
</dbReference>
<evidence type="ECO:0000256" key="3">
    <source>
        <dbReference type="ARBA" id="ARBA00022771"/>
    </source>
</evidence>
<dbReference type="SMART" id="SM00493">
    <property type="entry name" value="TOPRIM"/>
    <property type="match status" value="1"/>
</dbReference>
<reference evidence="10" key="1">
    <citation type="submission" date="2017-09" db="EMBL/GenBank/DDBJ databases">
        <title>Depth-based differentiation of microbial function through sediment-hosted aquifers and enrichment of novel symbionts in the deep terrestrial subsurface.</title>
        <authorList>
            <person name="Probst A.J."/>
            <person name="Ladd B."/>
            <person name="Jarett J.K."/>
            <person name="Geller-Mcgrath D.E."/>
            <person name="Sieber C.M.K."/>
            <person name="Emerson J.B."/>
            <person name="Anantharaman K."/>
            <person name="Thomas B.C."/>
            <person name="Malmstrom R."/>
            <person name="Stieglmeier M."/>
            <person name="Klingl A."/>
            <person name="Woyke T."/>
            <person name="Ryan C.M."/>
            <person name="Banfield J.F."/>
        </authorList>
    </citation>
    <scope>NUCLEOTIDE SEQUENCE [LARGE SCALE GENOMIC DNA]</scope>
</reference>
<evidence type="ECO:0000256" key="2">
    <source>
        <dbReference type="ARBA" id="ARBA00022763"/>
    </source>
</evidence>